<reference evidence="1 2" key="1">
    <citation type="journal article" date="2021" name="Hortic Res">
        <title>High-quality reference genome and annotation aids understanding of berry development for evergreen blueberry (Vaccinium darrowii).</title>
        <authorList>
            <person name="Yu J."/>
            <person name="Hulse-Kemp A.M."/>
            <person name="Babiker E."/>
            <person name="Staton M."/>
        </authorList>
    </citation>
    <scope>NUCLEOTIDE SEQUENCE [LARGE SCALE GENOMIC DNA]</scope>
    <source>
        <strain evidence="2">cv. NJ 8807/NJ 8810</strain>
        <tissue evidence="1">Young leaf</tissue>
    </source>
</reference>
<name>A0ACB7Y0N0_9ERIC</name>
<protein>
    <submittedName>
        <fullName evidence="1">Uncharacterized protein</fullName>
    </submittedName>
</protein>
<proteinExistence type="predicted"/>
<comment type="caution">
    <text evidence="1">The sequence shown here is derived from an EMBL/GenBank/DDBJ whole genome shotgun (WGS) entry which is preliminary data.</text>
</comment>
<gene>
    <name evidence="1" type="ORF">Vadar_014472</name>
</gene>
<dbReference type="Proteomes" id="UP000828048">
    <property type="component" value="Chromosome 5"/>
</dbReference>
<evidence type="ECO:0000313" key="1">
    <source>
        <dbReference type="EMBL" id="KAH7846480.1"/>
    </source>
</evidence>
<accession>A0ACB7Y0N0</accession>
<organism evidence="1 2">
    <name type="scientific">Vaccinium darrowii</name>
    <dbReference type="NCBI Taxonomy" id="229202"/>
    <lineage>
        <taxon>Eukaryota</taxon>
        <taxon>Viridiplantae</taxon>
        <taxon>Streptophyta</taxon>
        <taxon>Embryophyta</taxon>
        <taxon>Tracheophyta</taxon>
        <taxon>Spermatophyta</taxon>
        <taxon>Magnoliopsida</taxon>
        <taxon>eudicotyledons</taxon>
        <taxon>Gunneridae</taxon>
        <taxon>Pentapetalae</taxon>
        <taxon>asterids</taxon>
        <taxon>Ericales</taxon>
        <taxon>Ericaceae</taxon>
        <taxon>Vaccinioideae</taxon>
        <taxon>Vaccinieae</taxon>
        <taxon>Vaccinium</taxon>
    </lineage>
</organism>
<evidence type="ECO:0000313" key="2">
    <source>
        <dbReference type="Proteomes" id="UP000828048"/>
    </source>
</evidence>
<sequence>MLHDVKVILGIQCGERDMELVHGSKREVDLVKRGKLKAGKVATSDIKTLVKSLVGKKNKTKQDIEDVAKLLCMFLCVTFLFSTSGNTLSWAHIQYLDDLNEMKEYDWAYEVLESLIQSIEKHRRTPRKVTGCVNLLLYWFCEHTNVIETNEGEEIPRLLKWNITDMQKKHEQNSFDENQYDEVLAAINPTPEECELYGIDTARKNEEDAESCGSEDDNVGGSDDNEDEDEEDEEDEEEVEERDEEEANDTNQLEESQPELTVRLGDTPKESVDIAKEPVLKSLETATTTSSRYKTTTTTSPMETVVPETPFLSADTEGLNPKEHDYVTGLCTKITKPTSLHSANKSQDDSLLVVELQKKLEVMQVQKEKIEELLKEALAREKKLLEHKPEETKRVEEVQNKLKEALERQEDLLKEKDGTTKKIEELQNKLEQVELQRETIQGILKEALERERRLLNDKHKATNRVGELEKILNNKNEDSMEVQLREAQEKIQNLLGEREKDRVKIENLEKEKAEKEKLAREEALASATKQEENTILREQVQLLAERNFEMEAEMIVHEATQKAQESKAKEEREIETHVHEITQKAEQDRRAREEKGKAVVKNSMFEHVKERKRKGIELNDYEYPLRIGKRQKEYEELMNAATNVPIKSPECPIRPKSKYHAVYNKLPRESKQKLAHFWKDAKDSACIWAADDFALSIYPGDVDRLLGGGELGTNLFISVLSVTFPIESRPLNPTFVAAAMYRFGHTTLCLWCKIYRHSGNECFEIVYSMLRVAWLLGSADDKKLKRIFDKAMKEKKARTSRYLLFPIYHSQHWTLLVLDQTEGTWKFYNSLMPRIHGRDFHCEEAARMQKRINAYLRNENENLKDKITKVKNSPQQSADSLDCGVLVCYIIRQYVKNEQVEESISKEQCNDLRAEILNTFLTDDIGTN</sequence>
<dbReference type="EMBL" id="CM037155">
    <property type="protein sequence ID" value="KAH7846480.1"/>
    <property type="molecule type" value="Genomic_DNA"/>
</dbReference>
<keyword evidence="2" id="KW-1185">Reference proteome</keyword>